<keyword evidence="2" id="KW-0472">Membrane</keyword>
<dbReference type="AlphaFoldDB" id="L9ZQM6"/>
<dbReference type="EMBL" id="AOIM01000038">
    <property type="protein sequence ID" value="ELY88644.1"/>
    <property type="molecule type" value="Genomic_DNA"/>
</dbReference>
<sequence>MTYDQHGPAQTQRHTRHRGRRDRRGRCHRSRRLPRNGPHFYRGEVSQASSAQDRLDRTTDWAITLIAALLSLVFSSADMPAYLLLVGLLLLSMFLFFEVRRYRFYDVWRARVRLLQENVFANAFDPAGVEHPRWREEVGEDLRRPTFKVSFFEALSRRVRRVYALLFAIVGVAWVSKVTLFTPEAQWTEAAELPGVPGIVVATGLAVFYFAVVVVAAWPAERHAKGEIHGVESGDWKGTRER</sequence>
<feature type="transmembrane region" description="Helical" evidence="2">
    <location>
        <begin position="195"/>
        <end position="218"/>
    </location>
</feature>
<evidence type="ECO:0000256" key="2">
    <source>
        <dbReference type="SAM" id="Phobius"/>
    </source>
</evidence>
<comment type="caution">
    <text evidence="3">The sequence shown here is derived from an EMBL/GenBank/DDBJ whole genome shotgun (WGS) entry which is preliminary data.</text>
</comment>
<dbReference type="Pfam" id="PF10028">
    <property type="entry name" value="DUF2270"/>
    <property type="match status" value="1"/>
</dbReference>
<proteinExistence type="predicted"/>
<organism evidence="3 4">
    <name type="scientific">Natrialba hulunbeirensis JCM 10989</name>
    <dbReference type="NCBI Taxonomy" id="1227493"/>
    <lineage>
        <taxon>Archaea</taxon>
        <taxon>Methanobacteriati</taxon>
        <taxon>Methanobacteriota</taxon>
        <taxon>Stenosarchaea group</taxon>
        <taxon>Halobacteria</taxon>
        <taxon>Halobacteriales</taxon>
        <taxon>Natrialbaceae</taxon>
        <taxon>Natrialba</taxon>
    </lineage>
</organism>
<evidence type="ECO:0008006" key="5">
    <source>
        <dbReference type="Google" id="ProtNLM"/>
    </source>
</evidence>
<keyword evidence="4" id="KW-1185">Reference proteome</keyword>
<reference evidence="3 4" key="1">
    <citation type="journal article" date="2014" name="PLoS Genet.">
        <title>Phylogenetically driven sequencing of extremely halophilic archaea reveals strategies for static and dynamic osmo-response.</title>
        <authorList>
            <person name="Becker E.A."/>
            <person name="Seitzer P.M."/>
            <person name="Tritt A."/>
            <person name="Larsen D."/>
            <person name="Krusor M."/>
            <person name="Yao A.I."/>
            <person name="Wu D."/>
            <person name="Madern D."/>
            <person name="Eisen J.A."/>
            <person name="Darling A.E."/>
            <person name="Facciotti M.T."/>
        </authorList>
    </citation>
    <scope>NUCLEOTIDE SEQUENCE [LARGE SCALE GENOMIC DNA]</scope>
    <source>
        <strain evidence="3 4">JCM 10989</strain>
    </source>
</reference>
<dbReference type="PATRIC" id="fig|1227493.4.peg.3003"/>
<accession>L9ZQM6</accession>
<name>L9ZQM6_9EURY</name>
<feature type="region of interest" description="Disordered" evidence="1">
    <location>
        <begin position="1"/>
        <end position="38"/>
    </location>
</feature>
<feature type="transmembrane region" description="Helical" evidence="2">
    <location>
        <begin position="81"/>
        <end position="99"/>
    </location>
</feature>
<gene>
    <name evidence="3" type="ORF">C483_14937</name>
</gene>
<keyword evidence="2" id="KW-1133">Transmembrane helix</keyword>
<dbReference type="InterPro" id="IPR014470">
    <property type="entry name" value="UCP01500"/>
</dbReference>
<dbReference type="Proteomes" id="UP000011519">
    <property type="component" value="Unassembled WGS sequence"/>
</dbReference>
<protein>
    <recommendedName>
        <fullName evidence="5">DUF2270 domain-containing protein</fullName>
    </recommendedName>
</protein>
<evidence type="ECO:0000313" key="4">
    <source>
        <dbReference type="Proteomes" id="UP000011519"/>
    </source>
</evidence>
<feature type="compositionally biased region" description="Basic residues" evidence="1">
    <location>
        <begin position="13"/>
        <end position="34"/>
    </location>
</feature>
<keyword evidence="2" id="KW-0812">Transmembrane</keyword>
<evidence type="ECO:0000256" key="1">
    <source>
        <dbReference type="SAM" id="MobiDB-lite"/>
    </source>
</evidence>
<dbReference type="STRING" id="1227493.C483_14937"/>
<feature type="transmembrane region" description="Helical" evidence="2">
    <location>
        <begin position="162"/>
        <end position="183"/>
    </location>
</feature>
<evidence type="ECO:0000313" key="3">
    <source>
        <dbReference type="EMBL" id="ELY88644.1"/>
    </source>
</evidence>